<dbReference type="RefSeq" id="WP_063974317.1">
    <property type="nucleotide sequence ID" value="NZ_LQWZ01000002.1"/>
</dbReference>
<reference evidence="1 2" key="1">
    <citation type="submission" date="2016-01" db="EMBL/GenBank/DDBJ databases">
        <title>Investigation of taxonomic status of Bacillus aminovorans.</title>
        <authorList>
            <person name="Verma A."/>
            <person name="Pal Y."/>
            <person name="Krishnamurthi S."/>
        </authorList>
    </citation>
    <scope>NUCLEOTIDE SEQUENCE [LARGE SCALE GENOMIC DNA]</scope>
    <source>
        <strain evidence="1 2">DSM 4337</strain>
    </source>
</reference>
<evidence type="ECO:0000313" key="2">
    <source>
        <dbReference type="Proteomes" id="UP000077271"/>
    </source>
</evidence>
<dbReference type="EMBL" id="LQWZ01000002">
    <property type="protein sequence ID" value="OAH59393.1"/>
    <property type="molecule type" value="Genomic_DNA"/>
</dbReference>
<name>A0A177L186_9BACI</name>
<accession>A0A177L186</accession>
<gene>
    <name evidence="1" type="ORF">AWH48_14730</name>
</gene>
<protein>
    <submittedName>
        <fullName evidence="1">Uncharacterized protein</fullName>
    </submittedName>
</protein>
<proteinExistence type="predicted"/>
<dbReference type="AlphaFoldDB" id="A0A177L186"/>
<sequence>MLLHRDCIFYKYSGTPNWRDIENTQQDNFCSFSCESYEQEILTASFEWLDPIKVRDKIITSERKKIKFFVFKNSKVICIFGGSESQIAYTISKLLTFFPISFEKVNIFESYKEQFLKLPYQKGFTLSSIDIAKQQSGFDDSTYINIKIDEIEPVKLAKYISVPEVLSLIIFFEEKQIYFSLDLYSVVSFFDTDEFNSIYEVCKRIVIDIV</sequence>
<dbReference type="OrthoDB" id="2679529at2"/>
<dbReference type="Proteomes" id="UP000077271">
    <property type="component" value="Unassembled WGS sequence"/>
</dbReference>
<comment type="caution">
    <text evidence="1">The sequence shown here is derived from an EMBL/GenBank/DDBJ whole genome shotgun (WGS) entry which is preliminary data.</text>
</comment>
<organism evidence="1 2">
    <name type="scientific">Domibacillus aminovorans</name>
    <dbReference type="NCBI Taxonomy" id="29332"/>
    <lineage>
        <taxon>Bacteria</taxon>
        <taxon>Bacillati</taxon>
        <taxon>Bacillota</taxon>
        <taxon>Bacilli</taxon>
        <taxon>Bacillales</taxon>
        <taxon>Bacillaceae</taxon>
        <taxon>Domibacillus</taxon>
    </lineage>
</organism>
<evidence type="ECO:0000313" key="1">
    <source>
        <dbReference type="EMBL" id="OAH59393.1"/>
    </source>
</evidence>